<dbReference type="InterPro" id="IPR010998">
    <property type="entry name" value="Integrase_recombinase_N"/>
</dbReference>
<dbReference type="GO" id="GO:0006310">
    <property type="term" value="P:DNA recombination"/>
    <property type="evidence" value="ECO:0007669"/>
    <property type="project" value="UniProtKB-KW"/>
</dbReference>
<dbReference type="AlphaFoldDB" id="A0A6A2SFV0"/>
<name>A0A6A2SFV0_BIFLN</name>
<proteinExistence type="inferred from homology"/>
<feature type="domain" description="Tyr recombinase" evidence="5">
    <location>
        <begin position="167"/>
        <end position="355"/>
    </location>
</feature>
<evidence type="ECO:0000313" key="9">
    <source>
        <dbReference type="Proteomes" id="UP000478746"/>
    </source>
</evidence>
<evidence type="ECO:0000313" key="6">
    <source>
        <dbReference type="EMBL" id="KAB6838606.1"/>
    </source>
</evidence>
<reference evidence="8 9" key="1">
    <citation type="journal article" date="2019" name="Nat. Med.">
        <title>A library of human gut bacterial isolates paired with longitudinal multiomics data enables mechanistic microbiome research.</title>
        <authorList>
            <person name="Poyet M."/>
            <person name="Groussin M."/>
            <person name="Gibbons S.M."/>
            <person name="Avila-Pacheco J."/>
            <person name="Jiang X."/>
            <person name="Kearney S.M."/>
            <person name="Perrotta A.R."/>
            <person name="Berdy B."/>
            <person name="Zhao S."/>
            <person name="Lieberman T.D."/>
            <person name="Swanson P.K."/>
            <person name="Smith M."/>
            <person name="Roesemann S."/>
            <person name="Alexander J.E."/>
            <person name="Rich S.A."/>
            <person name="Livny J."/>
            <person name="Vlamakis H."/>
            <person name="Clish C."/>
            <person name="Bullock K."/>
            <person name="Deik A."/>
            <person name="Scott J."/>
            <person name="Pierce K.A."/>
            <person name="Xavier R.J."/>
            <person name="Alm E.J."/>
        </authorList>
    </citation>
    <scope>NUCLEOTIDE SEQUENCE [LARGE SCALE GENOMIC DNA]</scope>
    <source>
        <strain evidence="7 8">BIOML-A166</strain>
        <strain evidence="6 9">BIOML-A320</strain>
    </source>
</reference>
<organism evidence="6 9">
    <name type="scientific">Bifidobacterium longum</name>
    <dbReference type="NCBI Taxonomy" id="216816"/>
    <lineage>
        <taxon>Bacteria</taxon>
        <taxon>Bacillati</taxon>
        <taxon>Actinomycetota</taxon>
        <taxon>Actinomycetes</taxon>
        <taxon>Bifidobacteriales</taxon>
        <taxon>Bifidobacteriaceae</taxon>
        <taxon>Bifidobacterium</taxon>
    </lineage>
</organism>
<evidence type="ECO:0000313" key="7">
    <source>
        <dbReference type="EMBL" id="KAB7136763.1"/>
    </source>
</evidence>
<dbReference type="InterPro" id="IPR011010">
    <property type="entry name" value="DNA_brk_join_enz"/>
</dbReference>
<keyword evidence="4" id="KW-0233">DNA recombination</keyword>
<protein>
    <submittedName>
        <fullName evidence="6">Tyrosine-type recombinase/integrase</fullName>
    </submittedName>
</protein>
<dbReference type="PANTHER" id="PTHR30629">
    <property type="entry name" value="PROPHAGE INTEGRASE"/>
    <property type="match status" value="1"/>
</dbReference>
<dbReference type="Gene3D" id="1.10.443.10">
    <property type="entry name" value="Intergrase catalytic core"/>
    <property type="match status" value="1"/>
</dbReference>
<evidence type="ECO:0000313" key="8">
    <source>
        <dbReference type="Proteomes" id="UP000461165"/>
    </source>
</evidence>
<sequence length="377" mass="42583">MANVTRYKTSKGETRYRVRYRKPDGTQTDKRGFRRKIDAENWAAEHVTIAKATNSYIDPQAGKATVETLWPSWIAAKKVKCKVSYIDSLEREWNHRVEPMWGSRELVSVTHSEVQEWVAALTAAGSSATVVLRAEGILSGLCKQAVRDRLIGSNPCDELELPRKHRKEHRYLSMAELLCLAEASGWRKLIVLVLGLTGIRWGELVGLQVRDVDLRRRRLWIRRNATEVQREIVVNTPKSDKWRQVVYPAMLDDDMRALCEGRKPDDILFEAPGGGYLRRTHGPNTTSSWFYWSKRRAGIEGQMTVHDLRHTAASLMVKAGANVKAVQRQLGHTSAAMTLDVYADLFDDDLDAVGEAVNAMLLENVGKMWARDAGEAA</sequence>
<keyword evidence="3" id="KW-0238">DNA-binding</keyword>
<dbReference type="PROSITE" id="PS51898">
    <property type="entry name" value="TYR_RECOMBINASE"/>
    <property type="match status" value="1"/>
</dbReference>
<evidence type="ECO:0000256" key="3">
    <source>
        <dbReference type="ARBA" id="ARBA00023125"/>
    </source>
</evidence>
<comment type="similarity">
    <text evidence="1">Belongs to the 'phage' integrase family.</text>
</comment>
<evidence type="ECO:0000256" key="1">
    <source>
        <dbReference type="ARBA" id="ARBA00008857"/>
    </source>
</evidence>
<dbReference type="InterPro" id="IPR050808">
    <property type="entry name" value="Phage_Integrase"/>
</dbReference>
<accession>A0A6A2SFV0</accession>
<dbReference type="EMBL" id="WDVF01000004">
    <property type="protein sequence ID" value="KAB7136763.1"/>
    <property type="molecule type" value="Genomic_DNA"/>
</dbReference>
<dbReference type="Gene3D" id="1.10.150.130">
    <property type="match status" value="1"/>
</dbReference>
<dbReference type="GO" id="GO:0003677">
    <property type="term" value="F:DNA binding"/>
    <property type="evidence" value="ECO:0007669"/>
    <property type="project" value="UniProtKB-KW"/>
</dbReference>
<dbReference type="Proteomes" id="UP000478746">
    <property type="component" value="Unassembled WGS sequence"/>
</dbReference>
<evidence type="ECO:0000259" key="5">
    <source>
        <dbReference type="PROSITE" id="PS51898"/>
    </source>
</evidence>
<dbReference type="InterPro" id="IPR013762">
    <property type="entry name" value="Integrase-like_cat_sf"/>
</dbReference>
<dbReference type="SUPFAM" id="SSF56349">
    <property type="entry name" value="DNA breaking-rejoining enzymes"/>
    <property type="match status" value="1"/>
</dbReference>
<dbReference type="Proteomes" id="UP000461165">
    <property type="component" value="Unassembled WGS sequence"/>
</dbReference>
<dbReference type="Pfam" id="PF00589">
    <property type="entry name" value="Phage_integrase"/>
    <property type="match status" value="1"/>
</dbReference>
<dbReference type="GO" id="GO:0015074">
    <property type="term" value="P:DNA integration"/>
    <property type="evidence" value="ECO:0007669"/>
    <property type="project" value="UniProtKB-KW"/>
</dbReference>
<gene>
    <name evidence="7" type="ORF">GBC97_02675</name>
    <name evidence="6" type="ORF">GBK08_02770</name>
</gene>
<evidence type="ECO:0000256" key="4">
    <source>
        <dbReference type="ARBA" id="ARBA00023172"/>
    </source>
</evidence>
<dbReference type="InterPro" id="IPR002104">
    <property type="entry name" value="Integrase_catalytic"/>
</dbReference>
<dbReference type="PANTHER" id="PTHR30629:SF2">
    <property type="entry name" value="PROPHAGE INTEGRASE INTS-RELATED"/>
    <property type="match status" value="1"/>
</dbReference>
<evidence type="ECO:0000256" key="2">
    <source>
        <dbReference type="ARBA" id="ARBA00022908"/>
    </source>
</evidence>
<keyword evidence="2" id="KW-0229">DNA integration</keyword>
<dbReference type="EMBL" id="WEAY01000004">
    <property type="protein sequence ID" value="KAB6838606.1"/>
    <property type="molecule type" value="Genomic_DNA"/>
</dbReference>
<comment type="caution">
    <text evidence="6">The sequence shown here is derived from an EMBL/GenBank/DDBJ whole genome shotgun (WGS) entry which is preliminary data.</text>
</comment>